<protein>
    <recommendedName>
        <fullName evidence="4">MGS207 protein</fullName>
    </recommendedName>
</protein>
<dbReference type="GeneID" id="37202732"/>
<evidence type="ECO:0000313" key="2">
    <source>
        <dbReference type="EMBL" id="RAL10819.1"/>
    </source>
</evidence>
<dbReference type="PANTHER" id="PTHR35870">
    <property type="entry name" value="PROTEIN, PUTATIVE (AFU_ORTHOLOGUE AFUA_5G03330)-RELATED"/>
    <property type="match status" value="1"/>
</dbReference>
<name>A0A395HTJ7_ASPHC</name>
<dbReference type="Pfam" id="PF14027">
    <property type="entry name" value="Questin_oxidase"/>
    <property type="match status" value="1"/>
</dbReference>
<dbReference type="OrthoDB" id="10265971at2759"/>
<proteinExistence type="predicted"/>
<dbReference type="PANTHER" id="PTHR35870:SF6">
    <property type="entry name" value="MGS207 PROTEIN"/>
    <property type="match status" value="1"/>
</dbReference>
<sequence length="408" mass="47466">MDMFSFLPSFGQWRLWEDSKVIDIPPVEVHEIETAQEKPARALKHLLKLNHANYAFLWNERKFHNHAPHILSSAFLQGADADDLNRIYENESKSLDPWEDSPGEISTYDWRDYLSRREYQRAFVDFFEDELVRHSYDWKAVVFQYMFSGKEPIFSSLVADLGHPLIHLAYAFEMSSREVAMEALGMTATCYGSIHKYLDDPSYSKIEPSYRTTSLLDILAKVRADKQFHDLFTTSAEENINVLFRSHEAALLNHWNAWTIHDPVAQFRDSQEAAAALLVATVSPAHPKYNFFLVHILTTSHAVRILLPLIPGKFQLPLVRQWWLMTLSVYVAGLRPEIDLKRIKGYDIQGRDWKWTAHMAVKGKYATDAHYVKAIRALREAANTWGDPEEYYLRAAVRFAEEFDDWEF</sequence>
<organism evidence="2 3">
    <name type="scientific">Aspergillus homomorphus (strain CBS 101889)</name>
    <dbReference type="NCBI Taxonomy" id="1450537"/>
    <lineage>
        <taxon>Eukaryota</taxon>
        <taxon>Fungi</taxon>
        <taxon>Dikarya</taxon>
        <taxon>Ascomycota</taxon>
        <taxon>Pezizomycotina</taxon>
        <taxon>Eurotiomycetes</taxon>
        <taxon>Eurotiomycetidae</taxon>
        <taxon>Eurotiales</taxon>
        <taxon>Aspergillaceae</taxon>
        <taxon>Aspergillus</taxon>
        <taxon>Aspergillus subgen. Circumdati</taxon>
    </lineage>
</organism>
<accession>A0A395HTJ7</accession>
<dbReference type="STRING" id="1450537.A0A395HTJ7"/>
<evidence type="ECO:0000256" key="1">
    <source>
        <dbReference type="ARBA" id="ARBA00023002"/>
    </source>
</evidence>
<dbReference type="AlphaFoldDB" id="A0A395HTJ7"/>
<reference evidence="2 3" key="1">
    <citation type="submission" date="2018-02" db="EMBL/GenBank/DDBJ databases">
        <title>The genomes of Aspergillus section Nigri reveals drivers in fungal speciation.</title>
        <authorList>
            <consortium name="DOE Joint Genome Institute"/>
            <person name="Vesth T.C."/>
            <person name="Nybo J."/>
            <person name="Theobald S."/>
            <person name="Brandl J."/>
            <person name="Frisvad J.C."/>
            <person name="Nielsen K.F."/>
            <person name="Lyhne E.K."/>
            <person name="Kogle M.E."/>
            <person name="Kuo A."/>
            <person name="Riley R."/>
            <person name="Clum A."/>
            <person name="Nolan M."/>
            <person name="Lipzen A."/>
            <person name="Salamov A."/>
            <person name="Henrissat B."/>
            <person name="Wiebenga A."/>
            <person name="De vries R.P."/>
            <person name="Grigoriev I.V."/>
            <person name="Mortensen U.H."/>
            <person name="Andersen M.R."/>
            <person name="Baker S.E."/>
        </authorList>
    </citation>
    <scope>NUCLEOTIDE SEQUENCE [LARGE SCALE GENOMIC DNA]</scope>
    <source>
        <strain evidence="2 3">CBS 101889</strain>
    </source>
</reference>
<evidence type="ECO:0000313" key="3">
    <source>
        <dbReference type="Proteomes" id="UP000248961"/>
    </source>
</evidence>
<dbReference type="RefSeq" id="XP_025549973.1">
    <property type="nucleotide sequence ID" value="XM_025698443.1"/>
</dbReference>
<dbReference type="VEuPathDB" id="FungiDB:BO97DRAFT_444314"/>
<dbReference type="Proteomes" id="UP000248961">
    <property type="component" value="Unassembled WGS sequence"/>
</dbReference>
<keyword evidence="3" id="KW-1185">Reference proteome</keyword>
<dbReference type="GO" id="GO:0016491">
    <property type="term" value="F:oxidoreductase activity"/>
    <property type="evidence" value="ECO:0007669"/>
    <property type="project" value="UniProtKB-KW"/>
</dbReference>
<dbReference type="InterPro" id="IPR025337">
    <property type="entry name" value="Questin_oxidase-like"/>
</dbReference>
<evidence type="ECO:0008006" key="4">
    <source>
        <dbReference type="Google" id="ProtNLM"/>
    </source>
</evidence>
<keyword evidence="1" id="KW-0560">Oxidoreductase</keyword>
<gene>
    <name evidence="2" type="ORF">BO97DRAFT_444314</name>
</gene>
<dbReference type="EMBL" id="KZ824292">
    <property type="protein sequence ID" value="RAL10819.1"/>
    <property type="molecule type" value="Genomic_DNA"/>
</dbReference>